<dbReference type="Gene3D" id="3.40.50.150">
    <property type="entry name" value="Vaccinia Virus protein VP39"/>
    <property type="match status" value="1"/>
</dbReference>
<dbReference type="Pfam" id="PF13649">
    <property type="entry name" value="Methyltransf_25"/>
    <property type="match status" value="1"/>
</dbReference>
<comment type="caution">
    <text evidence="2">The sequence shown here is derived from an EMBL/GenBank/DDBJ whole genome shotgun (WGS) entry which is preliminary data.</text>
</comment>
<sequence length="253" mass="28811">MIGLTDEYQKMFQVEQQLWWYRQLHERVAAVLTTQFGDRRDIRVLDAGCGTGGLLSYLRDRGYTNLTGVDGSADAVTFCHERGLNVSLLNLNDLPDQPETDLFDAVICNDVFCYIAPERLPILLQRLARRLRPGGVFVTNNNAFALFRGQHDLAVGSERRFVRADLEPLFPPAGLRLRQSTYWSLVLSIPILAVRLLQRLELALGRKSNAARSDVYLPSRWVNETLYRIAQMENRLLPRTPFGSSLFLTGERL</sequence>
<dbReference type="AlphaFoldDB" id="A0A2T0SEA7"/>
<dbReference type="PANTHER" id="PTHR43464">
    <property type="entry name" value="METHYLTRANSFERASE"/>
    <property type="match status" value="1"/>
</dbReference>
<dbReference type="InterPro" id="IPR029063">
    <property type="entry name" value="SAM-dependent_MTases_sf"/>
</dbReference>
<dbReference type="CDD" id="cd02440">
    <property type="entry name" value="AdoMet_MTases"/>
    <property type="match status" value="1"/>
</dbReference>
<gene>
    <name evidence="2" type="ORF">CLV58_12247</name>
</gene>
<accession>A0A2T0SEA7</accession>
<organism evidence="2 3">
    <name type="scientific">Spirosoma oryzae</name>
    <dbReference type="NCBI Taxonomy" id="1469603"/>
    <lineage>
        <taxon>Bacteria</taxon>
        <taxon>Pseudomonadati</taxon>
        <taxon>Bacteroidota</taxon>
        <taxon>Cytophagia</taxon>
        <taxon>Cytophagales</taxon>
        <taxon>Cytophagaceae</taxon>
        <taxon>Spirosoma</taxon>
    </lineage>
</organism>
<keyword evidence="2" id="KW-0489">Methyltransferase</keyword>
<dbReference type="Proteomes" id="UP000238375">
    <property type="component" value="Unassembled WGS sequence"/>
</dbReference>
<keyword evidence="3" id="KW-1185">Reference proteome</keyword>
<evidence type="ECO:0000313" key="2">
    <source>
        <dbReference type="EMBL" id="PRY31752.1"/>
    </source>
</evidence>
<reference evidence="2 3" key="1">
    <citation type="submission" date="2018-03" db="EMBL/GenBank/DDBJ databases">
        <title>Genomic Encyclopedia of Archaeal and Bacterial Type Strains, Phase II (KMG-II): from individual species to whole genera.</title>
        <authorList>
            <person name="Goeker M."/>
        </authorList>
    </citation>
    <scope>NUCLEOTIDE SEQUENCE [LARGE SCALE GENOMIC DNA]</scope>
    <source>
        <strain evidence="2 3">DSM 28354</strain>
    </source>
</reference>
<dbReference type="EMBL" id="PVTE01000022">
    <property type="protein sequence ID" value="PRY31752.1"/>
    <property type="molecule type" value="Genomic_DNA"/>
</dbReference>
<dbReference type="InterPro" id="IPR041698">
    <property type="entry name" value="Methyltransf_25"/>
</dbReference>
<evidence type="ECO:0000313" key="3">
    <source>
        <dbReference type="Proteomes" id="UP000238375"/>
    </source>
</evidence>
<dbReference type="PANTHER" id="PTHR43464:SF94">
    <property type="entry name" value="MALONYL-[ACYL-CARRIER PROTEIN] O-METHYLTRANSFERASE"/>
    <property type="match status" value="1"/>
</dbReference>
<dbReference type="RefSeq" id="WP_106139842.1">
    <property type="nucleotide sequence ID" value="NZ_PVTE01000022.1"/>
</dbReference>
<feature type="domain" description="Methyltransferase" evidence="1">
    <location>
        <begin position="44"/>
        <end position="135"/>
    </location>
</feature>
<dbReference type="GO" id="GO:0008168">
    <property type="term" value="F:methyltransferase activity"/>
    <property type="evidence" value="ECO:0007669"/>
    <property type="project" value="UniProtKB-KW"/>
</dbReference>
<dbReference type="OrthoDB" id="9804312at2"/>
<protein>
    <submittedName>
        <fullName evidence="2">Methyltransferase family protein</fullName>
    </submittedName>
</protein>
<keyword evidence="2" id="KW-0808">Transferase</keyword>
<dbReference type="GO" id="GO:0032259">
    <property type="term" value="P:methylation"/>
    <property type="evidence" value="ECO:0007669"/>
    <property type="project" value="UniProtKB-KW"/>
</dbReference>
<dbReference type="SUPFAM" id="SSF53335">
    <property type="entry name" value="S-adenosyl-L-methionine-dependent methyltransferases"/>
    <property type="match status" value="1"/>
</dbReference>
<proteinExistence type="predicted"/>
<name>A0A2T0SEA7_9BACT</name>
<evidence type="ECO:0000259" key="1">
    <source>
        <dbReference type="Pfam" id="PF13649"/>
    </source>
</evidence>